<dbReference type="AlphaFoldDB" id="A0A917W7I1"/>
<name>A0A917W7I1_9ACTN</name>
<dbReference type="Proteomes" id="UP000613840">
    <property type="component" value="Unassembled WGS sequence"/>
</dbReference>
<dbReference type="Pfam" id="PF14659">
    <property type="entry name" value="Phage_int_SAM_3"/>
    <property type="match status" value="1"/>
</dbReference>
<dbReference type="InterPro" id="IPR050090">
    <property type="entry name" value="Tyrosine_recombinase_XerCD"/>
</dbReference>
<comment type="caution">
    <text evidence="7">The sequence shown here is derived from an EMBL/GenBank/DDBJ whole genome shotgun (WGS) entry which is preliminary data.</text>
</comment>
<protein>
    <submittedName>
        <fullName evidence="7">Site-specific integrase</fullName>
    </submittedName>
</protein>
<evidence type="ECO:0000256" key="2">
    <source>
        <dbReference type="ARBA" id="ARBA00023125"/>
    </source>
</evidence>
<dbReference type="PANTHER" id="PTHR30349">
    <property type="entry name" value="PHAGE INTEGRASE-RELATED"/>
    <property type="match status" value="1"/>
</dbReference>
<keyword evidence="8" id="KW-1185">Reference proteome</keyword>
<dbReference type="GO" id="GO:0003677">
    <property type="term" value="F:DNA binding"/>
    <property type="evidence" value="ECO:0007669"/>
    <property type="project" value="UniProtKB-UniRule"/>
</dbReference>
<dbReference type="SUPFAM" id="SSF56349">
    <property type="entry name" value="DNA breaking-rejoining enzymes"/>
    <property type="match status" value="1"/>
</dbReference>
<dbReference type="InterPro" id="IPR002104">
    <property type="entry name" value="Integrase_catalytic"/>
</dbReference>
<dbReference type="InterPro" id="IPR044068">
    <property type="entry name" value="CB"/>
</dbReference>
<dbReference type="InterPro" id="IPR004107">
    <property type="entry name" value="Integrase_SAM-like_N"/>
</dbReference>
<evidence type="ECO:0000256" key="4">
    <source>
        <dbReference type="PROSITE-ProRule" id="PRU01248"/>
    </source>
</evidence>
<feature type="domain" description="Core-binding (CB)" evidence="6">
    <location>
        <begin position="71"/>
        <end position="154"/>
    </location>
</feature>
<keyword evidence="3" id="KW-0233">DNA recombination</keyword>
<accession>A0A917W7I1</accession>
<dbReference type="InterPro" id="IPR010998">
    <property type="entry name" value="Integrase_recombinase_N"/>
</dbReference>
<sequence length="421" mass="46916">MTRSRNPNRTSSVYQGTDGWWHGRVTVGYRADGRLDRRHVQGPTKGSVVGKVRDLERNRDAGQVRKAGQRWTLAAWLEHWLEHIAEPSLRPTSFAAYRTAVYKHLIPRLGGHRLDRLEPEHLERLYREMIKGGAKPGTAHQVHRTVRTALGEAQRRGHVARNVAALAKPPRVQVETVQPYTVDEVRAILAAAGKHPNRARWAIALALGLRQGEALGLKWADVDLDHGLLHVRSTRVRPIYAHGCDGTCGKKPGWCPQRILVNGTSGLTKSDAGRRAVGLPDQLVQLLRDQQKEQSEMRQRARQLWEDGDWVFTSPTGAPLNPNSDYHRWKALLKEAGVRDARLHDARHTAATVLLVLGVPERTVMGIMGWSSTAMAARYQHVTDPIRKVVAGQVGGLLWAAEAPSEDPIETRSETTKVSGR</sequence>
<dbReference type="Gene3D" id="1.10.150.130">
    <property type="match status" value="1"/>
</dbReference>
<keyword evidence="1" id="KW-0229">DNA integration</keyword>
<evidence type="ECO:0000256" key="1">
    <source>
        <dbReference type="ARBA" id="ARBA00022908"/>
    </source>
</evidence>
<organism evidence="7 8">
    <name type="scientific">Microlunatus endophyticus</name>
    <dbReference type="NCBI Taxonomy" id="1716077"/>
    <lineage>
        <taxon>Bacteria</taxon>
        <taxon>Bacillati</taxon>
        <taxon>Actinomycetota</taxon>
        <taxon>Actinomycetes</taxon>
        <taxon>Propionibacteriales</taxon>
        <taxon>Propionibacteriaceae</taxon>
        <taxon>Microlunatus</taxon>
    </lineage>
</organism>
<dbReference type="GO" id="GO:0006310">
    <property type="term" value="P:DNA recombination"/>
    <property type="evidence" value="ECO:0007669"/>
    <property type="project" value="UniProtKB-KW"/>
</dbReference>
<evidence type="ECO:0000313" key="7">
    <source>
        <dbReference type="EMBL" id="GGL74292.1"/>
    </source>
</evidence>
<keyword evidence="2 4" id="KW-0238">DNA-binding</keyword>
<dbReference type="CDD" id="cd01189">
    <property type="entry name" value="INT_ICEBs1_C_like"/>
    <property type="match status" value="1"/>
</dbReference>
<dbReference type="GO" id="GO:0015074">
    <property type="term" value="P:DNA integration"/>
    <property type="evidence" value="ECO:0007669"/>
    <property type="project" value="UniProtKB-KW"/>
</dbReference>
<proteinExistence type="predicted"/>
<reference evidence="7" key="1">
    <citation type="journal article" date="2014" name="Int. J. Syst. Evol. Microbiol.">
        <title>Complete genome sequence of Corynebacterium casei LMG S-19264T (=DSM 44701T), isolated from a smear-ripened cheese.</title>
        <authorList>
            <consortium name="US DOE Joint Genome Institute (JGI-PGF)"/>
            <person name="Walter F."/>
            <person name="Albersmeier A."/>
            <person name="Kalinowski J."/>
            <person name="Ruckert C."/>
        </authorList>
    </citation>
    <scope>NUCLEOTIDE SEQUENCE</scope>
    <source>
        <strain evidence="7">CGMCC 4.7306</strain>
    </source>
</reference>
<dbReference type="EMBL" id="BMMZ01000010">
    <property type="protein sequence ID" value="GGL74292.1"/>
    <property type="molecule type" value="Genomic_DNA"/>
</dbReference>
<reference evidence="7" key="2">
    <citation type="submission" date="2020-09" db="EMBL/GenBank/DDBJ databases">
        <authorList>
            <person name="Sun Q."/>
            <person name="Zhou Y."/>
        </authorList>
    </citation>
    <scope>NUCLEOTIDE SEQUENCE</scope>
    <source>
        <strain evidence="7">CGMCC 4.7306</strain>
    </source>
</reference>
<dbReference type="PROSITE" id="PS51898">
    <property type="entry name" value="TYR_RECOMBINASE"/>
    <property type="match status" value="1"/>
</dbReference>
<dbReference type="Pfam" id="PF00589">
    <property type="entry name" value="Phage_integrase"/>
    <property type="match status" value="1"/>
</dbReference>
<evidence type="ECO:0000256" key="3">
    <source>
        <dbReference type="ARBA" id="ARBA00023172"/>
    </source>
</evidence>
<dbReference type="Gene3D" id="1.10.443.10">
    <property type="entry name" value="Intergrase catalytic core"/>
    <property type="match status" value="1"/>
</dbReference>
<dbReference type="InterPro" id="IPR011010">
    <property type="entry name" value="DNA_brk_join_enz"/>
</dbReference>
<feature type="domain" description="Tyr recombinase" evidence="5">
    <location>
        <begin position="175"/>
        <end position="393"/>
    </location>
</feature>
<gene>
    <name evidence="7" type="ORF">GCM10011575_35680</name>
</gene>
<dbReference type="PROSITE" id="PS51900">
    <property type="entry name" value="CB"/>
    <property type="match status" value="1"/>
</dbReference>
<dbReference type="PANTHER" id="PTHR30349:SF91">
    <property type="entry name" value="INTA PROTEIN"/>
    <property type="match status" value="1"/>
</dbReference>
<dbReference type="InterPro" id="IPR013762">
    <property type="entry name" value="Integrase-like_cat_sf"/>
</dbReference>
<dbReference type="RefSeq" id="WP_188896736.1">
    <property type="nucleotide sequence ID" value="NZ_BMMZ01000010.1"/>
</dbReference>
<evidence type="ECO:0000259" key="5">
    <source>
        <dbReference type="PROSITE" id="PS51898"/>
    </source>
</evidence>
<evidence type="ECO:0000259" key="6">
    <source>
        <dbReference type="PROSITE" id="PS51900"/>
    </source>
</evidence>
<evidence type="ECO:0000313" key="8">
    <source>
        <dbReference type="Proteomes" id="UP000613840"/>
    </source>
</evidence>